<keyword evidence="1" id="KW-0378">Hydrolase</keyword>
<gene>
    <name evidence="1" type="primary">nagA</name>
    <name evidence="1" type="ORF">ACI1P1_05935</name>
</gene>
<evidence type="ECO:0000313" key="2">
    <source>
        <dbReference type="Proteomes" id="UP001631969"/>
    </source>
</evidence>
<proteinExistence type="predicted"/>
<dbReference type="Proteomes" id="UP001631969">
    <property type="component" value="Unassembled WGS sequence"/>
</dbReference>
<dbReference type="EMBL" id="JBJURJ010000003">
    <property type="protein sequence ID" value="MFM9327841.1"/>
    <property type="molecule type" value="Genomic_DNA"/>
</dbReference>
<name>A0ACC7NVW9_9BACL</name>
<sequence length="393" mass="41326">MIWQGRLAAGGAAVEVEVDAGGRISGIRPLSGGEHPGLPYISAGWTDLQLNGFGGYDLNGGITTPEDVAGVTRALHKRGVAAYLPTVITGSYERMSQAMAAVAAYCGSGCPEAKSIWGIHMEGPYLSGEDGSRGAHPREFIRNPGWEEFQRLQEAAGGLIRMVTLAPEREGAIPFIRRLTDSGVVVAIGHTMASSDEIEAAVEAGATVSTHLGNGSQPVLPRHPNYIWQQLAEDRLWGTFIPDGHHLAPPVLKVMLRAKGSRSVLVSDCTQFGGMAPGRYQSLIGGDVELLENERLQTAANPAILAGSAVSLDSGIANAVRYTDMDLAEAVAAVTERPARVMGMSGRGVLAEGAVADLTLFDYDLAAGEISVKETVVAGTSVYRRTGASPKRP</sequence>
<keyword evidence="2" id="KW-1185">Reference proteome</keyword>
<reference evidence="1" key="1">
    <citation type="submission" date="2024-12" db="EMBL/GenBank/DDBJ databases">
        <authorList>
            <person name="Wu N."/>
        </authorList>
    </citation>
    <scope>NUCLEOTIDE SEQUENCE</scope>
    <source>
        <strain evidence="1">P15</strain>
    </source>
</reference>
<evidence type="ECO:0000313" key="1">
    <source>
        <dbReference type="EMBL" id="MFM9327841.1"/>
    </source>
</evidence>
<comment type="caution">
    <text evidence="1">The sequence shown here is derived from an EMBL/GenBank/DDBJ whole genome shotgun (WGS) entry which is preliminary data.</text>
</comment>
<dbReference type="EC" id="3.5.1.25" evidence="1"/>
<organism evidence="1 2">
    <name type="scientific">Paenibacillus mesotrionivorans</name>
    <dbReference type="NCBI Taxonomy" id="3160968"/>
    <lineage>
        <taxon>Bacteria</taxon>
        <taxon>Bacillati</taxon>
        <taxon>Bacillota</taxon>
        <taxon>Bacilli</taxon>
        <taxon>Bacillales</taxon>
        <taxon>Paenibacillaceae</taxon>
        <taxon>Paenibacillus</taxon>
    </lineage>
</organism>
<accession>A0ACC7NVW9</accession>
<protein>
    <submittedName>
        <fullName evidence="1">N-acetylglucosamine-6-phosphate deacetylase</fullName>
        <ecNumber evidence="1">3.5.1.25</ecNumber>
    </submittedName>
</protein>